<gene>
    <name evidence="2" type="ORF">LCGC14_0290300</name>
</gene>
<dbReference type="InterPro" id="IPR036086">
    <property type="entry name" value="ParB/Sulfiredoxin_sf"/>
</dbReference>
<reference evidence="2" key="1">
    <citation type="journal article" date="2015" name="Nature">
        <title>Complex archaea that bridge the gap between prokaryotes and eukaryotes.</title>
        <authorList>
            <person name="Spang A."/>
            <person name="Saw J.H."/>
            <person name="Jorgensen S.L."/>
            <person name="Zaremba-Niedzwiedzka K."/>
            <person name="Martijn J."/>
            <person name="Lind A.E."/>
            <person name="van Eijk R."/>
            <person name="Schleper C."/>
            <person name="Guy L."/>
            <person name="Ettema T.J."/>
        </authorList>
    </citation>
    <scope>NUCLEOTIDE SEQUENCE</scope>
</reference>
<proteinExistence type="predicted"/>
<dbReference type="Gene3D" id="3.90.1530.30">
    <property type="match status" value="1"/>
</dbReference>
<accession>A0A0F9WZ89</accession>
<dbReference type="GO" id="GO:0007059">
    <property type="term" value="P:chromosome segregation"/>
    <property type="evidence" value="ECO:0007669"/>
    <property type="project" value="TreeGrafter"/>
</dbReference>
<evidence type="ECO:0000313" key="2">
    <source>
        <dbReference type="EMBL" id="KKN84368.1"/>
    </source>
</evidence>
<dbReference type="InterPro" id="IPR003115">
    <property type="entry name" value="ParB_N"/>
</dbReference>
<sequence>MRGKPDLNQFLSGGAAAAAEEFEPRSAAQIVALSLDQLRPNDQQDRDDLEGEDAREHIRSLAESMKLKLPNGELYGVRRPIEVRSADADGLHEIIAGENRWRAAKLAGLETVPCIIKDGDAFENRLDHVTDNALRRNLSLWEQANSIRRDQDEYGLNTQQVIIAHGLRNKSQLSKLMAVFKLSEEAQAFVRKGYVQDPNLVYELRKLPEEQLAKLGKRVIDKGEAFPTALKALLPKEGRIKTVAGEGAQQRAERVILTLSPQAARALASLLNLPTDDDLASLAKQLQASINAWAEVEA</sequence>
<dbReference type="Pfam" id="PF02195">
    <property type="entry name" value="ParB_N"/>
    <property type="match status" value="1"/>
</dbReference>
<dbReference type="PANTHER" id="PTHR33375:SF1">
    <property type="entry name" value="CHROMOSOME-PARTITIONING PROTEIN PARB-RELATED"/>
    <property type="match status" value="1"/>
</dbReference>
<dbReference type="PANTHER" id="PTHR33375">
    <property type="entry name" value="CHROMOSOME-PARTITIONING PROTEIN PARB-RELATED"/>
    <property type="match status" value="1"/>
</dbReference>
<evidence type="ECO:0000259" key="1">
    <source>
        <dbReference type="SMART" id="SM00470"/>
    </source>
</evidence>
<name>A0A0F9WZ89_9ZZZZ</name>
<dbReference type="GO" id="GO:0005694">
    <property type="term" value="C:chromosome"/>
    <property type="evidence" value="ECO:0007669"/>
    <property type="project" value="TreeGrafter"/>
</dbReference>
<dbReference type="NCBIfam" id="TIGR00180">
    <property type="entry name" value="parB_part"/>
    <property type="match status" value="1"/>
</dbReference>
<dbReference type="SUPFAM" id="SSF110849">
    <property type="entry name" value="ParB/Sulfiredoxin"/>
    <property type="match status" value="1"/>
</dbReference>
<dbReference type="GO" id="GO:0003677">
    <property type="term" value="F:DNA binding"/>
    <property type="evidence" value="ECO:0007669"/>
    <property type="project" value="InterPro"/>
</dbReference>
<dbReference type="Gene3D" id="1.10.10.2830">
    <property type="match status" value="1"/>
</dbReference>
<dbReference type="AlphaFoldDB" id="A0A0F9WZ89"/>
<dbReference type="InterPro" id="IPR050336">
    <property type="entry name" value="Chromosome_partition/occlusion"/>
</dbReference>
<dbReference type="EMBL" id="LAZR01000172">
    <property type="protein sequence ID" value="KKN84368.1"/>
    <property type="molecule type" value="Genomic_DNA"/>
</dbReference>
<dbReference type="InterPro" id="IPR004437">
    <property type="entry name" value="ParB/RepB/Spo0J"/>
</dbReference>
<dbReference type="SUPFAM" id="SSF109709">
    <property type="entry name" value="KorB DNA-binding domain-like"/>
    <property type="match status" value="1"/>
</dbReference>
<dbReference type="SMART" id="SM00470">
    <property type="entry name" value="ParB"/>
    <property type="match status" value="1"/>
</dbReference>
<dbReference type="GO" id="GO:0045881">
    <property type="term" value="P:positive regulation of sporulation resulting in formation of a cellular spore"/>
    <property type="evidence" value="ECO:0007669"/>
    <property type="project" value="TreeGrafter"/>
</dbReference>
<feature type="domain" description="ParB-like N-terminal" evidence="1">
    <location>
        <begin position="31"/>
        <end position="130"/>
    </location>
</feature>
<comment type="caution">
    <text evidence="2">The sequence shown here is derived from an EMBL/GenBank/DDBJ whole genome shotgun (WGS) entry which is preliminary data.</text>
</comment>
<organism evidence="2">
    <name type="scientific">marine sediment metagenome</name>
    <dbReference type="NCBI Taxonomy" id="412755"/>
    <lineage>
        <taxon>unclassified sequences</taxon>
        <taxon>metagenomes</taxon>
        <taxon>ecological metagenomes</taxon>
    </lineage>
</organism>
<protein>
    <recommendedName>
        <fullName evidence="1">ParB-like N-terminal domain-containing protein</fullName>
    </recommendedName>
</protein>